<comment type="caution">
    <text evidence="1">The sequence shown here is derived from an EMBL/GenBank/DDBJ whole genome shotgun (WGS) entry which is preliminary data.</text>
</comment>
<dbReference type="Proteomes" id="UP001187192">
    <property type="component" value="Unassembled WGS sequence"/>
</dbReference>
<keyword evidence="2" id="KW-1185">Reference proteome</keyword>
<evidence type="ECO:0000313" key="2">
    <source>
        <dbReference type="Proteomes" id="UP001187192"/>
    </source>
</evidence>
<organism evidence="1 2">
    <name type="scientific">Ficus carica</name>
    <name type="common">Common fig</name>
    <dbReference type="NCBI Taxonomy" id="3494"/>
    <lineage>
        <taxon>Eukaryota</taxon>
        <taxon>Viridiplantae</taxon>
        <taxon>Streptophyta</taxon>
        <taxon>Embryophyta</taxon>
        <taxon>Tracheophyta</taxon>
        <taxon>Spermatophyta</taxon>
        <taxon>Magnoliopsida</taxon>
        <taxon>eudicotyledons</taxon>
        <taxon>Gunneridae</taxon>
        <taxon>Pentapetalae</taxon>
        <taxon>rosids</taxon>
        <taxon>fabids</taxon>
        <taxon>Rosales</taxon>
        <taxon>Moraceae</taxon>
        <taxon>Ficeae</taxon>
        <taxon>Ficus</taxon>
    </lineage>
</organism>
<name>A0AA88D3B2_FICCA</name>
<dbReference type="AlphaFoldDB" id="A0AA88D3B2"/>
<accession>A0AA88D3B2</accession>
<proteinExistence type="predicted"/>
<protein>
    <submittedName>
        <fullName evidence="1">Uncharacterized protein</fullName>
    </submittedName>
</protein>
<gene>
    <name evidence="1" type="ORF">TIFTF001_009038</name>
</gene>
<sequence>MPKMGPAATPNVVGRLSRVWVLGTIQLDRLPRAPGGRLGFRPADTIGPMDWRQVVSKMWARETPASPRHISQGRVLGAQSSPHLVRVVRISFHVPGAQSEVVFRGRSRSQHQYNPPGSGLTWPGMLSVLVWSIVPQTRFSSSWCSRLFGSGHVLGEDYSFGCHASASAPC</sequence>
<evidence type="ECO:0000313" key="1">
    <source>
        <dbReference type="EMBL" id="GMN39807.1"/>
    </source>
</evidence>
<dbReference type="EMBL" id="BTGU01000010">
    <property type="protein sequence ID" value="GMN39807.1"/>
    <property type="molecule type" value="Genomic_DNA"/>
</dbReference>
<reference evidence="1" key="1">
    <citation type="submission" date="2023-07" db="EMBL/GenBank/DDBJ databases">
        <title>draft genome sequence of fig (Ficus carica).</title>
        <authorList>
            <person name="Takahashi T."/>
            <person name="Nishimura K."/>
        </authorList>
    </citation>
    <scope>NUCLEOTIDE SEQUENCE</scope>
</reference>